<organism evidence="2">
    <name type="scientific">Haptolina brevifila</name>
    <dbReference type="NCBI Taxonomy" id="156173"/>
    <lineage>
        <taxon>Eukaryota</taxon>
        <taxon>Haptista</taxon>
        <taxon>Haptophyta</taxon>
        <taxon>Prymnesiophyceae</taxon>
        <taxon>Prymnesiales</taxon>
        <taxon>Prymnesiaceae</taxon>
        <taxon>Haptolina</taxon>
    </lineage>
</organism>
<feature type="region of interest" description="Disordered" evidence="1">
    <location>
        <begin position="28"/>
        <end position="78"/>
    </location>
</feature>
<dbReference type="CDD" id="cd00065">
    <property type="entry name" value="FYVE_like_SF"/>
    <property type="match status" value="1"/>
</dbReference>
<evidence type="ECO:0000313" key="2">
    <source>
        <dbReference type="EMBL" id="CAD9548040.1"/>
    </source>
</evidence>
<accession>A0A7S2JHK7</accession>
<sequence length="319" mass="32753">MSYAGADHNLAGPPFNFNLSEDWTWVTPPQEAMNVDAGGARAASQPDEARSQVSTSHTAASSASDPSHDTAREPASSVDATAGLASVSLADLADASSTCDGGEAGSQGSTLHAPAVQPQLALEGGGAVAASQPDEARSQVSTSHTAASSASDPLHDTACEPALSVDATAGLASVSLAGLADASSMCAGGEAALQQGAAPSSASDRSHMPAVSVSNGIVCEPASCSKADEMDIDITDGRGRIDPRYACCKRNFGLDGCKTSWKCDQCWKYFHDSCVAKPKLKMGRQDRICNSCTSEAQAEQAYTDALDVKGIRHSKRTKR</sequence>
<evidence type="ECO:0000256" key="1">
    <source>
        <dbReference type="SAM" id="MobiDB-lite"/>
    </source>
</evidence>
<dbReference type="EMBL" id="HBGU01080764">
    <property type="protein sequence ID" value="CAD9548040.1"/>
    <property type="molecule type" value="Transcribed_RNA"/>
</dbReference>
<reference evidence="2" key="1">
    <citation type="submission" date="2021-01" db="EMBL/GenBank/DDBJ databases">
        <authorList>
            <person name="Corre E."/>
            <person name="Pelletier E."/>
            <person name="Niang G."/>
            <person name="Scheremetjew M."/>
            <person name="Finn R."/>
            <person name="Kale V."/>
            <person name="Holt S."/>
            <person name="Cochrane G."/>
            <person name="Meng A."/>
            <person name="Brown T."/>
            <person name="Cohen L."/>
        </authorList>
    </citation>
    <scope>NUCLEOTIDE SEQUENCE</scope>
    <source>
        <strain evidence="2">UTEX LB 985</strain>
    </source>
</reference>
<gene>
    <name evidence="2" type="ORF">CBRE1094_LOCUS44108</name>
</gene>
<protein>
    <submittedName>
        <fullName evidence="2">Uncharacterized protein</fullName>
    </submittedName>
</protein>
<feature type="region of interest" description="Disordered" evidence="1">
    <location>
        <begin position="124"/>
        <end position="155"/>
    </location>
</feature>
<name>A0A7S2JHK7_9EUKA</name>
<feature type="compositionally biased region" description="Low complexity" evidence="1">
    <location>
        <begin position="54"/>
        <end position="65"/>
    </location>
</feature>
<feature type="compositionally biased region" description="Low complexity" evidence="1">
    <location>
        <begin position="141"/>
        <end position="151"/>
    </location>
</feature>
<proteinExistence type="predicted"/>
<dbReference type="AlphaFoldDB" id="A0A7S2JHK7"/>